<dbReference type="Proteomes" id="UP000678228">
    <property type="component" value="Unassembled WGS sequence"/>
</dbReference>
<dbReference type="RefSeq" id="WP_210595856.1">
    <property type="nucleotide sequence ID" value="NZ_JAGKSQ010000001.1"/>
</dbReference>
<accession>A0A940WXQ4</accession>
<evidence type="ECO:0000313" key="2">
    <source>
        <dbReference type="Proteomes" id="UP000678228"/>
    </source>
</evidence>
<name>A0A940WXQ4_9BACI</name>
<reference evidence="1" key="1">
    <citation type="submission" date="2021-03" db="EMBL/GenBank/DDBJ databases">
        <title>Bacillus suaedae sp. nov., isolated from Suaeda aralocaspica.</title>
        <authorList>
            <person name="Lei R.F.R."/>
        </authorList>
    </citation>
    <scope>NUCLEOTIDE SEQUENCE</scope>
    <source>
        <strain evidence="1">YZJH907-2</strain>
    </source>
</reference>
<sequence length="46" mass="5507">MWLILISLFIVILIFTYTVEKTLKAMKNQNDEMIVLLTEIKEHLKK</sequence>
<dbReference type="EMBL" id="JAGKSQ010000001">
    <property type="protein sequence ID" value="MBP3950250.1"/>
    <property type="molecule type" value="Genomic_DNA"/>
</dbReference>
<keyword evidence="2" id="KW-1185">Reference proteome</keyword>
<gene>
    <name evidence="1" type="ORF">J7W16_03825</name>
</gene>
<organism evidence="1 2">
    <name type="scientific">Halalkalibacter suaedae</name>
    <dbReference type="NCBI Taxonomy" id="2822140"/>
    <lineage>
        <taxon>Bacteria</taxon>
        <taxon>Bacillati</taxon>
        <taxon>Bacillota</taxon>
        <taxon>Bacilli</taxon>
        <taxon>Bacillales</taxon>
        <taxon>Bacillaceae</taxon>
        <taxon>Halalkalibacter</taxon>
    </lineage>
</organism>
<protein>
    <submittedName>
        <fullName evidence="1">Uncharacterized protein</fullName>
    </submittedName>
</protein>
<evidence type="ECO:0000313" key="1">
    <source>
        <dbReference type="EMBL" id="MBP3950250.1"/>
    </source>
</evidence>
<proteinExistence type="predicted"/>
<dbReference type="AlphaFoldDB" id="A0A940WXQ4"/>
<comment type="caution">
    <text evidence="1">The sequence shown here is derived from an EMBL/GenBank/DDBJ whole genome shotgun (WGS) entry which is preliminary data.</text>
</comment>